<evidence type="ECO:0000313" key="4">
    <source>
        <dbReference type="EMBL" id="KAL0632437.1"/>
    </source>
</evidence>
<evidence type="ECO:0000259" key="2">
    <source>
        <dbReference type="PROSITE" id="PS50090"/>
    </source>
</evidence>
<comment type="caution">
    <text evidence="4">The sequence shown here is derived from an EMBL/GenBank/DDBJ whole genome shotgun (WGS) entry which is preliminary data.</text>
</comment>
<dbReference type="Gene3D" id="1.10.10.60">
    <property type="entry name" value="Homeodomain-like"/>
    <property type="match status" value="1"/>
</dbReference>
<protein>
    <recommendedName>
        <fullName evidence="6">Myb-like domain-containing protein</fullName>
    </recommendedName>
</protein>
<name>A0ABR3G923_9PEZI</name>
<dbReference type="InterPro" id="IPR027417">
    <property type="entry name" value="P-loop_NTPase"/>
</dbReference>
<feature type="domain" description="HTH myb-type" evidence="3">
    <location>
        <begin position="694"/>
        <end position="721"/>
    </location>
</feature>
<dbReference type="InterPro" id="IPR017930">
    <property type="entry name" value="Myb_dom"/>
</dbReference>
<sequence>MSEYLVTVRWDYKLPKLATLQQMTIAIGSTKEWLKALQKSFNKRVEIDKSRNLWNKNARNIFAREVCAWLEGALTTADKDMIYRPKAQQSQQYPPPLAMYHIANYFKRKLQDDTTRKKNRIAGRDVGGPGSCRSLDFGDPNVECAGRQSSEERSGNDAEASRHEGACFNLDNSAELATRNDADYDSDLGRNESHSSPIYYSSPFPVSTPDLSTPDNGLNEGISSPIYHAVLEPTHPSTPVISLSGSNSYLDQLDDRSFLWDLDRCSPEDIDTVLDYSYDSPGSFIARSTSVRSRSGTSEPTIINPDIDTAIVQLDLLIEDTMALRAEVTGWGELSHAEFITKLSARYQQLRDAITVKPFDSGNISAPVSSMDASETANRFMNFHIRIWGEIEPVRGLLERNNPSFQNIWGPEAKTENVAAPFRRLLTLKQEPVFLVAAGPSGGGKSHTMVRPNANDKPVIEVMLVDAHRIHGALRMGVKNLQGKITTDVPFTKPEFEGKHHRPALREILSSPHEIAEFVQALQAPGVGADNGINRISSRWHVLIDAFSSTGQLIFSVLDLCGDEMSKTRAGPLLTESNKIASDLILIRTLLTELKLTLCTKFPSLKYRRAHGITGRGCALTTIFLNRLTLAPKVHVILFGNGKADKGIISRAIDVWKPFPQSTIVGRKKPKTPTWDFQSDIFLKQLKEKHRLGWKEIATHFPGRTPNACQFRWRRLGETRK</sequence>
<feature type="compositionally biased region" description="Basic and acidic residues" evidence="1">
    <location>
        <begin position="149"/>
        <end position="162"/>
    </location>
</feature>
<feature type="region of interest" description="Disordered" evidence="1">
    <location>
        <begin position="143"/>
        <end position="162"/>
    </location>
</feature>
<dbReference type="InterPro" id="IPR009057">
    <property type="entry name" value="Homeodomain-like_sf"/>
</dbReference>
<dbReference type="EMBL" id="JBBBZM010000169">
    <property type="protein sequence ID" value="KAL0632437.1"/>
    <property type="molecule type" value="Genomic_DNA"/>
</dbReference>
<evidence type="ECO:0000256" key="1">
    <source>
        <dbReference type="SAM" id="MobiDB-lite"/>
    </source>
</evidence>
<dbReference type="SUPFAM" id="SSF46689">
    <property type="entry name" value="Homeodomain-like"/>
    <property type="match status" value="1"/>
</dbReference>
<dbReference type="PROSITE" id="PS50090">
    <property type="entry name" value="MYB_LIKE"/>
    <property type="match status" value="1"/>
</dbReference>
<dbReference type="PROSITE" id="PS51294">
    <property type="entry name" value="HTH_MYB"/>
    <property type="match status" value="1"/>
</dbReference>
<keyword evidence="5" id="KW-1185">Reference proteome</keyword>
<dbReference type="Proteomes" id="UP001447188">
    <property type="component" value="Unassembled WGS sequence"/>
</dbReference>
<proteinExistence type="predicted"/>
<evidence type="ECO:0000259" key="3">
    <source>
        <dbReference type="PROSITE" id="PS51294"/>
    </source>
</evidence>
<dbReference type="SUPFAM" id="SSF52540">
    <property type="entry name" value="P-loop containing nucleoside triphosphate hydrolases"/>
    <property type="match status" value="1"/>
</dbReference>
<organism evidence="4 5">
    <name type="scientific">Discina gigas</name>
    <dbReference type="NCBI Taxonomy" id="1032678"/>
    <lineage>
        <taxon>Eukaryota</taxon>
        <taxon>Fungi</taxon>
        <taxon>Dikarya</taxon>
        <taxon>Ascomycota</taxon>
        <taxon>Pezizomycotina</taxon>
        <taxon>Pezizomycetes</taxon>
        <taxon>Pezizales</taxon>
        <taxon>Discinaceae</taxon>
        <taxon>Discina</taxon>
    </lineage>
</organism>
<evidence type="ECO:0008006" key="6">
    <source>
        <dbReference type="Google" id="ProtNLM"/>
    </source>
</evidence>
<reference evidence="4 5" key="1">
    <citation type="submission" date="2024-02" db="EMBL/GenBank/DDBJ databases">
        <title>Discinaceae phylogenomics.</title>
        <authorList>
            <person name="Dirks A.C."/>
            <person name="James T.Y."/>
        </authorList>
    </citation>
    <scope>NUCLEOTIDE SEQUENCE [LARGE SCALE GENOMIC DNA]</scope>
    <source>
        <strain evidence="4 5">ACD0624</strain>
    </source>
</reference>
<gene>
    <name evidence="4" type="ORF">Q9L58_008690</name>
</gene>
<evidence type="ECO:0000313" key="5">
    <source>
        <dbReference type="Proteomes" id="UP001447188"/>
    </source>
</evidence>
<dbReference type="Pfam" id="PF13921">
    <property type="entry name" value="Myb_DNA-bind_6"/>
    <property type="match status" value="1"/>
</dbReference>
<dbReference type="CDD" id="cd00167">
    <property type="entry name" value="SANT"/>
    <property type="match status" value="1"/>
</dbReference>
<accession>A0ABR3G923</accession>
<feature type="compositionally biased region" description="Basic and acidic residues" evidence="1">
    <location>
        <begin position="183"/>
        <end position="193"/>
    </location>
</feature>
<feature type="region of interest" description="Disordered" evidence="1">
    <location>
        <begin position="183"/>
        <end position="218"/>
    </location>
</feature>
<dbReference type="InterPro" id="IPR001005">
    <property type="entry name" value="SANT/Myb"/>
</dbReference>
<dbReference type="SMART" id="SM00717">
    <property type="entry name" value="SANT"/>
    <property type="match status" value="1"/>
</dbReference>
<feature type="domain" description="Myb-like" evidence="2">
    <location>
        <begin position="667"/>
        <end position="717"/>
    </location>
</feature>